<evidence type="ECO:0000256" key="3">
    <source>
        <dbReference type="ARBA" id="ARBA00022989"/>
    </source>
</evidence>
<evidence type="ECO:0000256" key="2">
    <source>
        <dbReference type="ARBA" id="ARBA00022692"/>
    </source>
</evidence>
<dbReference type="InterPro" id="IPR057244">
    <property type="entry name" value="GAIN_B"/>
</dbReference>
<dbReference type="PROSITE" id="PS50221">
    <property type="entry name" value="GAIN_B"/>
    <property type="match status" value="1"/>
</dbReference>
<dbReference type="InterPro" id="IPR000203">
    <property type="entry name" value="GPS"/>
</dbReference>
<evidence type="ECO:0000256" key="5">
    <source>
        <dbReference type="ARBA" id="ARBA00023157"/>
    </source>
</evidence>
<keyword evidence="4 6" id="KW-0472">Membrane</keyword>
<dbReference type="GO" id="GO:0005886">
    <property type="term" value="C:plasma membrane"/>
    <property type="evidence" value="ECO:0007669"/>
    <property type="project" value="TreeGrafter"/>
</dbReference>
<evidence type="ECO:0000313" key="8">
    <source>
        <dbReference type="EMBL" id="KOF86104.1"/>
    </source>
</evidence>
<evidence type="ECO:0000256" key="6">
    <source>
        <dbReference type="SAM" id="Phobius"/>
    </source>
</evidence>
<feature type="non-terminal residue" evidence="8">
    <location>
        <position position="1"/>
    </location>
</feature>
<dbReference type="Pfam" id="PF01825">
    <property type="entry name" value="GPS"/>
    <property type="match status" value="1"/>
</dbReference>
<dbReference type="EMBL" id="KQ418737">
    <property type="protein sequence ID" value="KOF86104.1"/>
    <property type="molecule type" value="Genomic_DNA"/>
</dbReference>
<keyword evidence="2 6" id="KW-0812">Transmembrane</keyword>
<proteinExistence type="predicted"/>
<organism evidence="8">
    <name type="scientific">Octopus bimaculoides</name>
    <name type="common">California two-spotted octopus</name>
    <dbReference type="NCBI Taxonomy" id="37653"/>
    <lineage>
        <taxon>Eukaryota</taxon>
        <taxon>Metazoa</taxon>
        <taxon>Spiralia</taxon>
        <taxon>Lophotrochozoa</taxon>
        <taxon>Mollusca</taxon>
        <taxon>Cephalopoda</taxon>
        <taxon>Coleoidea</taxon>
        <taxon>Octopodiformes</taxon>
        <taxon>Octopoda</taxon>
        <taxon>Incirrata</taxon>
        <taxon>Octopodidae</taxon>
        <taxon>Octopus</taxon>
    </lineage>
</organism>
<dbReference type="STRING" id="37653.A0A0L8HAK7"/>
<dbReference type="InterPro" id="IPR046338">
    <property type="entry name" value="GAIN_dom_sf"/>
</dbReference>
<evidence type="ECO:0000256" key="4">
    <source>
        <dbReference type="ARBA" id="ARBA00023136"/>
    </source>
</evidence>
<dbReference type="AlphaFoldDB" id="A0A0L8HAK7"/>
<feature type="transmembrane region" description="Helical" evidence="6">
    <location>
        <begin position="47"/>
        <end position="75"/>
    </location>
</feature>
<keyword evidence="3 6" id="KW-1133">Transmembrane helix</keyword>
<comment type="subcellular location">
    <subcellularLocation>
        <location evidence="1">Membrane</location>
    </subcellularLocation>
</comment>
<dbReference type="SMART" id="SM00303">
    <property type="entry name" value="GPS"/>
    <property type="match status" value="1"/>
</dbReference>
<dbReference type="Gene3D" id="2.60.220.50">
    <property type="match status" value="1"/>
</dbReference>
<dbReference type="PANTHER" id="PTHR12011">
    <property type="entry name" value="ADHESION G-PROTEIN COUPLED RECEPTOR"/>
    <property type="match status" value="1"/>
</dbReference>
<name>A0A0L8HAK7_OCTBM</name>
<evidence type="ECO:0000256" key="1">
    <source>
        <dbReference type="ARBA" id="ARBA00004370"/>
    </source>
</evidence>
<gene>
    <name evidence="8" type="ORF">OCBIM_22019231mg</name>
</gene>
<keyword evidence="5" id="KW-1015">Disulfide bond</keyword>
<evidence type="ECO:0000259" key="7">
    <source>
        <dbReference type="PROSITE" id="PS50221"/>
    </source>
</evidence>
<accession>A0A0L8HAK7</accession>
<protein>
    <recommendedName>
        <fullName evidence="7">GAIN-B domain-containing protein</fullName>
    </recommendedName>
</protein>
<feature type="domain" description="GAIN-B" evidence="7">
    <location>
        <begin position="1"/>
        <end position="43"/>
    </location>
</feature>
<sequence length="78" mass="8159">SGSVSGGWSTEGCTVTASNDTDTTCSCTHLTNFGVLINPYADTPDHAVLSIITIVGCSISIICCLLTVTLFALAWRYV</sequence>
<dbReference type="PANTHER" id="PTHR12011:SF347">
    <property type="entry name" value="FI21270P1-RELATED"/>
    <property type="match status" value="1"/>
</dbReference>
<reference evidence="8" key="1">
    <citation type="submission" date="2015-07" db="EMBL/GenBank/DDBJ databases">
        <title>MeaNS - Measles Nucleotide Surveillance Program.</title>
        <authorList>
            <person name="Tran T."/>
            <person name="Druce J."/>
        </authorList>
    </citation>
    <scope>NUCLEOTIDE SEQUENCE</scope>
    <source>
        <strain evidence="8">UCB-OBI-ISO-001</strain>
        <tissue evidence="8">Gonad</tissue>
    </source>
</reference>